<sequence length="126" mass="13546">MTTDRIGSDAVRFLVAGGLNTALTSAVYFAGLTVLSSGISYTIAWLVGLAFVMVFYPDRVFPGGRTGFADRLAVGGSVAAVFVAGLASLHFLERVLQSRAAAFFATLAITTMLNFLVSRWILRRQY</sequence>
<dbReference type="RefSeq" id="WP_320289464.1">
    <property type="nucleotide sequence ID" value="NZ_JAVIIW010000029.1"/>
</dbReference>
<evidence type="ECO:0000256" key="1">
    <source>
        <dbReference type="SAM" id="Phobius"/>
    </source>
</evidence>
<protein>
    <recommendedName>
        <fullName evidence="4">GtrA-like protein domain-containing protein</fullName>
    </recommendedName>
</protein>
<evidence type="ECO:0008006" key="4">
    <source>
        <dbReference type="Google" id="ProtNLM"/>
    </source>
</evidence>
<evidence type="ECO:0000313" key="3">
    <source>
        <dbReference type="Proteomes" id="UP001287059"/>
    </source>
</evidence>
<keyword evidence="1" id="KW-0812">Transmembrane</keyword>
<keyword evidence="1" id="KW-0472">Membrane</keyword>
<evidence type="ECO:0000313" key="2">
    <source>
        <dbReference type="EMBL" id="MDX8481257.1"/>
    </source>
</evidence>
<keyword evidence="3" id="KW-1185">Reference proteome</keyword>
<reference evidence="2 3" key="1">
    <citation type="submission" date="2023-08" db="EMBL/GenBank/DDBJ databases">
        <title>Implementing the SeqCode for naming new Mesorhizobium species isolated from Vachellia karroo root nodules.</title>
        <authorList>
            <person name="Van Lill M."/>
        </authorList>
    </citation>
    <scope>NUCLEOTIDE SEQUENCE [LARGE SCALE GENOMIC DNA]</scope>
    <source>
        <strain evidence="2 3">VK24D</strain>
    </source>
</reference>
<comment type="caution">
    <text evidence="2">The sequence shown here is derived from an EMBL/GenBank/DDBJ whole genome shotgun (WGS) entry which is preliminary data.</text>
</comment>
<accession>A0ABU4Y2U9</accession>
<organism evidence="2 3">
    <name type="scientific">Mesorhizobium album</name>
    <dbReference type="NCBI Taxonomy" id="3072314"/>
    <lineage>
        <taxon>Bacteria</taxon>
        <taxon>Pseudomonadati</taxon>
        <taxon>Pseudomonadota</taxon>
        <taxon>Alphaproteobacteria</taxon>
        <taxon>Hyphomicrobiales</taxon>
        <taxon>Phyllobacteriaceae</taxon>
        <taxon>Mesorhizobium</taxon>
    </lineage>
</organism>
<gene>
    <name evidence="2" type="ORF">RFN28_22745</name>
</gene>
<proteinExistence type="predicted"/>
<name>A0ABU4Y2U9_9HYPH</name>
<feature type="transmembrane region" description="Helical" evidence="1">
    <location>
        <begin position="12"/>
        <end position="32"/>
    </location>
</feature>
<dbReference type="EMBL" id="JAVIIW010000029">
    <property type="protein sequence ID" value="MDX8481257.1"/>
    <property type="molecule type" value="Genomic_DNA"/>
</dbReference>
<keyword evidence="1" id="KW-1133">Transmembrane helix</keyword>
<feature type="transmembrane region" description="Helical" evidence="1">
    <location>
        <begin position="101"/>
        <end position="122"/>
    </location>
</feature>
<feature type="transmembrane region" description="Helical" evidence="1">
    <location>
        <begin position="38"/>
        <end position="56"/>
    </location>
</feature>
<feature type="transmembrane region" description="Helical" evidence="1">
    <location>
        <begin position="68"/>
        <end position="89"/>
    </location>
</feature>
<dbReference type="Proteomes" id="UP001287059">
    <property type="component" value="Unassembled WGS sequence"/>
</dbReference>